<evidence type="ECO:0000256" key="3">
    <source>
        <dbReference type="ARBA" id="ARBA00022475"/>
    </source>
</evidence>
<dbReference type="PIRSF" id="PIRSF006324">
    <property type="entry name" value="LeuE"/>
    <property type="match status" value="1"/>
</dbReference>
<evidence type="ECO:0000313" key="8">
    <source>
        <dbReference type="EMBL" id="SOC19986.1"/>
    </source>
</evidence>
<keyword evidence="4 7" id="KW-0812">Transmembrane</keyword>
<keyword evidence="5 7" id="KW-1133">Transmembrane helix</keyword>
<dbReference type="PANTHER" id="PTHR30086:SF14">
    <property type="entry name" value="HOMOSERINE_HOMOSERINE LACTONE EFFLUX PROTEIN"/>
    <property type="match status" value="1"/>
</dbReference>
<comment type="subcellular location">
    <subcellularLocation>
        <location evidence="1">Cell membrane</location>
        <topology evidence="1">Multi-pass membrane protein</topology>
    </subcellularLocation>
</comment>
<dbReference type="RefSeq" id="WP_067337143.1">
    <property type="nucleotide sequence ID" value="NZ_JAJGNR010000009.1"/>
</dbReference>
<dbReference type="OrthoDB" id="9804822at2"/>
<comment type="similarity">
    <text evidence="2">Belongs to the Rht family.</text>
</comment>
<evidence type="ECO:0000256" key="5">
    <source>
        <dbReference type="ARBA" id="ARBA00022989"/>
    </source>
</evidence>
<dbReference type="Pfam" id="PF01810">
    <property type="entry name" value="LysE"/>
    <property type="match status" value="1"/>
</dbReference>
<evidence type="ECO:0000256" key="7">
    <source>
        <dbReference type="SAM" id="Phobius"/>
    </source>
</evidence>
<keyword evidence="3" id="KW-1003">Cell membrane</keyword>
<keyword evidence="9" id="KW-1185">Reference proteome</keyword>
<feature type="transmembrane region" description="Helical" evidence="7">
    <location>
        <begin position="189"/>
        <end position="207"/>
    </location>
</feature>
<dbReference type="AlphaFoldDB" id="A0A285TE22"/>
<evidence type="ECO:0000256" key="4">
    <source>
        <dbReference type="ARBA" id="ARBA00022692"/>
    </source>
</evidence>
<protein>
    <submittedName>
        <fullName evidence="8">Threonine/homoserine/homoserine lactone efflux protein</fullName>
    </submittedName>
</protein>
<sequence>MSLDLWLVYLLASLALSLTPGPNGLLCLNHGVRYGLGRTVFTALGCITGMALLIGASLAGLGALMLTSEMLFSVVKWVGAAYLVWLGIRLWRAPAFTAGIQAASEGGPAARPISRRRAFTQGLLVALSNPKALIFFSTFLPQFMQPGTSLWLQFAIFAGTYAAVEFAYEVVLAGAAGRLAPWLTRWGQVFNRVTGGAFIGVGAMVAASQR</sequence>
<feature type="transmembrane region" description="Helical" evidence="7">
    <location>
        <begin position="40"/>
        <end position="64"/>
    </location>
</feature>
<keyword evidence="6 7" id="KW-0472">Membrane</keyword>
<evidence type="ECO:0000256" key="6">
    <source>
        <dbReference type="ARBA" id="ARBA00023136"/>
    </source>
</evidence>
<proteinExistence type="inferred from homology"/>
<dbReference type="STRING" id="538381.GCA_001696535_03927"/>
<dbReference type="Proteomes" id="UP000219331">
    <property type="component" value="Unassembled WGS sequence"/>
</dbReference>
<evidence type="ECO:0000256" key="1">
    <source>
        <dbReference type="ARBA" id="ARBA00004651"/>
    </source>
</evidence>
<dbReference type="GO" id="GO:0005886">
    <property type="term" value="C:plasma membrane"/>
    <property type="evidence" value="ECO:0007669"/>
    <property type="project" value="UniProtKB-SubCell"/>
</dbReference>
<organism evidence="8 9">
    <name type="scientific">Stappia indica</name>
    <dbReference type="NCBI Taxonomy" id="538381"/>
    <lineage>
        <taxon>Bacteria</taxon>
        <taxon>Pseudomonadati</taxon>
        <taxon>Pseudomonadota</taxon>
        <taxon>Alphaproteobacteria</taxon>
        <taxon>Hyphomicrobiales</taxon>
        <taxon>Stappiaceae</taxon>
        <taxon>Stappia</taxon>
    </lineage>
</organism>
<evidence type="ECO:0000256" key="2">
    <source>
        <dbReference type="ARBA" id="ARBA00007928"/>
    </source>
</evidence>
<dbReference type="PANTHER" id="PTHR30086">
    <property type="entry name" value="ARGININE EXPORTER PROTEIN ARGO"/>
    <property type="match status" value="1"/>
</dbReference>
<gene>
    <name evidence="8" type="ORF">SAMN05421512_110128</name>
</gene>
<accession>A0A285TE22</accession>
<feature type="transmembrane region" description="Helical" evidence="7">
    <location>
        <begin position="123"/>
        <end position="144"/>
    </location>
</feature>
<feature type="transmembrane region" description="Helical" evidence="7">
    <location>
        <begin position="70"/>
        <end position="88"/>
    </location>
</feature>
<dbReference type="GO" id="GO:0042970">
    <property type="term" value="F:homoserine transmembrane transporter activity"/>
    <property type="evidence" value="ECO:0007669"/>
    <property type="project" value="TreeGrafter"/>
</dbReference>
<name>A0A285TE22_9HYPH</name>
<feature type="transmembrane region" description="Helical" evidence="7">
    <location>
        <begin position="150"/>
        <end position="177"/>
    </location>
</feature>
<dbReference type="EMBL" id="OBML01000010">
    <property type="protein sequence ID" value="SOC19986.1"/>
    <property type="molecule type" value="Genomic_DNA"/>
</dbReference>
<feature type="transmembrane region" description="Helical" evidence="7">
    <location>
        <begin position="6"/>
        <end position="28"/>
    </location>
</feature>
<reference evidence="8 9" key="1">
    <citation type="submission" date="2017-08" db="EMBL/GenBank/DDBJ databases">
        <authorList>
            <person name="de Groot N.N."/>
        </authorList>
    </citation>
    <scope>NUCLEOTIDE SEQUENCE [LARGE SCALE GENOMIC DNA]</scope>
    <source>
        <strain evidence="8 9">USBA 352</strain>
    </source>
</reference>
<evidence type="ECO:0000313" key="9">
    <source>
        <dbReference type="Proteomes" id="UP000219331"/>
    </source>
</evidence>
<dbReference type="InterPro" id="IPR001123">
    <property type="entry name" value="LeuE-type"/>
</dbReference>